<dbReference type="GO" id="GO:0019867">
    <property type="term" value="C:outer membrane"/>
    <property type="evidence" value="ECO:0007669"/>
    <property type="project" value="InterPro"/>
</dbReference>
<keyword evidence="1" id="KW-1133">Transmembrane helix</keyword>
<accession>A0A7C4ETI9</accession>
<dbReference type="EMBL" id="DTGT01000054">
    <property type="protein sequence ID" value="HGH59973.1"/>
    <property type="molecule type" value="Genomic_DNA"/>
</dbReference>
<dbReference type="InterPro" id="IPR007485">
    <property type="entry name" value="LPS_assembly_LptE"/>
</dbReference>
<gene>
    <name evidence="2" type="ORF">ENV54_01595</name>
</gene>
<reference evidence="2" key="1">
    <citation type="journal article" date="2020" name="mSystems">
        <title>Genome- and Community-Level Interaction Insights into Carbon Utilization and Element Cycling Functions of Hydrothermarchaeota in Hydrothermal Sediment.</title>
        <authorList>
            <person name="Zhou Z."/>
            <person name="Liu Y."/>
            <person name="Xu W."/>
            <person name="Pan J."/>
            <person name="Luo Z.H."/>
            <person name="Li M."/>
        </authorList>
    </citation>
    <scope>NUCLEOTIDE SEQUENCE [LARGE SCALE GENOMIC DNA]</scope>
    <source>
        <strain evidence="2">SpSt-769</strain>
    </source>
</reference>
<proteinExistence type="predicted"/>
<dbReference type="PROSITE" id="PS51257">
    <property type="entry name" value="PROKAR_LIPOPROTEIN"/>
    <property type="match status" value="1"/>
</dbReference>
<dbReference type="Gene3D" id="3.30.160.150">
    <property type="entry name" value="Lipoprotein like domain"/>
    <property type="match status" value="1"/>
</dbReference>
<name>A0A7C4ETI9_9BACT</name>
<dbReference type="Pfam" id="PF04390">
    <property type="entry name" value="LptE"/>
    <property type="match status" value="1"/>
</dbReference>
<protein>
    <submittedName>
        <fullName evidence="2">Uncharacterized protein</fullName>
    </submittedName>
</protein>
<evidence type="ECO:0000256" key="1">
    <source>
        <dbReference type="SAM" id="Phobius"/>
    </source>
</evidence>
<comment type="caution">
    <text evidence="2">The sequence shown here is derived from an EMBL/GenBank/DDBJ whole genome shotgun (WGS) entry which is preliminary data.</text>
</comment>
<dbReference type="GO" id="GO:0043165">
    <property type="term" value="P:Gram-negative-bacterium-type cell outer membrane assembly"/>
    <property type="evidence" value="ECO:0007669"/>
    <property type="project" value="InterPro"/>
</dbReference>
<keyword evidence="1" id="KW-0472">Membrane</keyword>
<keyword evidence="1" id="KW-0812">Transmembrane</keyword>
<feature type="transmembrane region" description="Helical" evidence="1">
    <location>
        <begin position="12"/>
        <end position="32"/>
    </location>
</feature>
<evidence type="ECO:0000313" key="2">
    <source>
        <dbReference type="EMBL" id="HGH59973.1"/>
    </source>
</evidence>
<organism evidence="2">
    <name type="scientific">Desulfomonile tiedjei</name>
    <dbReference type="NCBI Taxonomy" id="2358"/>
    <lineage>
        <taxon>Bacteria</taxon>
        <taxon>Pseudomonadati</taxon>
        <taxon>Thermodesulfobacteriota</taxon>
        <taxon>Desulfomonilia</taxon>
        <taxon>Desulfomonilales</taxon>
        <taxon>Desulfomonilaceae</taxon>
        <taxon>Desulfomonile</taxon>
    </lineage>
</organism>
<sequence>MRLIGIRTVLKCICIALIAVGVGVTGCGYRFAGDPGDTPFPPELKTIVLESAINNTTVRGIETEFTNALRSEFALGTRLKQVASGGDLQMKTQIVSFEDTPSAYRADGKEATRIGTLTVRCSLQKSDTHKELWKKDFSASQTYDVTDSIAETLSNRRRAISRMIKDLIPRIHRSLYDSF</sequence>
<dbReference type="AlphaFoldDB" id="A0A7C4ETI9"/>